<dbReference type="RefSeq" id="WP_114395996.1">
    <property type="nucleotide sequence ID" value="NZ_QEIM01000001.1"/>
</dbReference>
<keyword evidence="3" id="KW-1185">Reference proteome</keyword>
<dbReference type="AlphaFoldDB" id="A0A368TBR4"/>
<dbReference type="GO" id="GO:0016740">
    <property type="term" value="F:transferase activity"/>
    <property type="evidence" value="ECO:0007669"/>
    <property type="project" value="UniProtKB-KW"/>
</dbReference>
<keyword evidence="2" id="KW-0808">Transferase</keyword>
<feature type="region of interest" description="Disordered" evidence="1">
    <location>
        <begin position="1"/>
        <end position="23"/>
    </location>
</feature>
<dbReference type="SUPFAM" id="SSF51445">
    <property type="entry name" value="(Trans)glycosidases"/>
    <property type="match status" value="1"/>
</dbReference>
<dbReference type="OrthoDB" id="9043248at2"/>
<dbReference type="InterPro" id="IPR012665">
    <property type="entry name" value="Trehalose_synth"/>
</dbReference>
<dbReference type="Gene3D" id="3.20.20.80">
    <property type="entry name" value="Glycosidases"/>
    <property type="match status" value="2"/>
</dbReference>
<organism evidence="2 3">
    <name type="scientific">Marinitenerispora sediminis</name>
    <dbReference type="NCBI Taxonomy" id="1931232"/>
    <lineage>
        <taxon>Bacteria</taxon>
        <taxon>Bacillati</taxon>
        <taxon>Actinomycetota</taxon>
        <taxon>Actinomycetes</taxon>
        <taxon>Streptosporangiales</taxon>
        <taxon>Nocardiopsidaceae</taxon>
        <taxon>Marinitenerispora</taxon>
    </lineage>
</organism>
<reference evidence="2 3" key="1">
    <citation type="submission" date="2018-04" db="EMBL/GenBank/DDBJ databases">
        <title>Novel actinobacteria from marine sediment.</title>
        <authorList>
            <person name="Ng Z.Y."/>
            <person name="Tan G.Y.A."/>
        </authorList>
    </citation>
    <scope>NUCLEOTIDE SEQUENCE [LARGE SCALE GENOMIC DNA]</scope>
    <source>
        <strain evidence="2 3">TPS81</strain>
    </source>
</reference>
<dbReference type="CDD" id="cd00551">
    <property type="entry name" value="AmyAc_family"/>
    <property type="match status" value="1"/>
</dbReference>
<dbReference type="Proteomes" id="UP000253318">
    <property type="component" value="Unassembled WGS sequence"/>
</dbReference>
<dbReference type="InterPro" id="IPR017853">
    <property type="entry name" value="GH"/>
</dbReference>
<protein>
    <submittedName>
        <fullName evidence="2">Maltose alpha-D-glucosyltransferase</fullName>
    </submittedName>
</protein>
<name>A0A368TBR4_9ACTN</name>
<dbReference type="NCBIfam" id="TIGR02455">
    <property type="entry name" value="TreS_stutzeri"/>
    <property type="match status" value="1"/>
</dbReference>
<accession>A0A368TBR4</accession>
<evidence type="ECO:0000256" key="1">
    <source>
        <dbReference type="SAM" id="MobiDB-lite"/>
    </source>
</evidence>
<proteinExistence type="predicted"/>
<evidence type="ECO:0000313" key="2">
    <source>
        <dbReference type="EMBL" id="RCV62558.1"/>
    </source>
</evidence>
<sequence>MSDVESSPELNGENAAAEITYDEQFYPARPKRLPTARRVARANGTGPRTGEPVGSNPDYVEWLKDRSMLADANVIARQLSGKSTMWQNPFAHPNPRGAIDQAAVWFTSYPLSLMTAPGRSYLATLGDPELWKAFADIGINAVHTGPVKEAGGLDGWSATPSVDGHFDRVGMEIDPLFGTEEEFRRLCATAKWYGGVIIDDLIPGHTGKGADFRLAEMAVGDYPGIYHMIEIAEQDWDLLPEVPPGRTSVNLDPDTEQALEKAGYIIGRLQRVIFYEPGVKETNWSATSAVLGPDGVTRRWVYLHYFKAGQPTVNWIDPSFAGMRLVIGDACHSLADLGSGALRLDANGFLGVEKSAEGLPAWSEGHPLSEAANQFIASIVRKMGGFTFQELNLSLEDIRMTSEVGADLSYDFVNRPAYHHALVTGDTEFLRLTVRLAHEVGVDPVSLVHALQNHDELTHELVHFSGMHANDTFTYHGADVTGHDLAARIQRELTEGLTGERAPYNLPFTANGVACTTVSVVAAALGLRDLSDLSEDEVEAIVRAHLLLAMFNALQPGVFAISGWDLCGTLTLDPAEVAALIEEGDTRWIHRGAHDLMGVNPAATRSENGMPRAVSLYGTLPEQLADPRSFASRLKAVIEVRTRGGIATARQIDVPDVPHEAMLVMVHELPSEDLQVTVLNFSAEPVTGVVRSEHLRPGADVSSMFTGDSVGTVDAQHGFTLALEPFEGTSLIITDPAPGGGAAK</sequence>
<dbReference type="EMBL" id="QEIN01000002">
    <property type="protein sequence ID" value="RCV62558.1"/>
    <property type="molecule type" value="Genomic_DNA"/>
</dbReference>
<comment type="caution">
    <text evidence="2">The sequence shown here is derived from an EMBL/GenBank/DDBJ whole genome shotgun (WGS) entry which is preliminary data.</text>
</comment>
<evidence type="ECO:0000313" key="3">
    <source>
        <dbReference type="Proteomes" id="UP000253318"/>
    </source>
</evidence>
<gene>
    <name evidence="2" type="primary">treS</name>
    <name evidence="2" type="ORF">DEF24_00370</name>
</gene>